<dbReference type="Pfam" id="PF08389">
    <property type="entry name" value="Xpo1"/>
    <property type="match status" value="1"/>
</dbReference>
<dbReference type="InterPro" id="IPR011989">
    <property type="entry name" value="ARM-like"/>
</dbReference>
<evidence type="ECO:0000313" key="10">
    <source>
        <dbReference type="EMBL" id="KAH3721182.1"/>
    </source>
</evidence>
<dbReference type="EMBL" id="JAIWYP010000013">
    <property type="protein sequence ID" value="KAH3721182.1"/>
    <property type="molecule type" value="Genomic_DNA"/>
</dbReference>
<name>A0A9D4CBP2_DREPO</name>
<dbReference type="Pfam" id="PF24138">
    <property type="entry name" value="TPR_TNPO3_IPO13_2nd"/>
    <property type="match status" value="1"/>
</dbReference>
<dbReference type="AlphaFoldDB" id="A0A9D4CBP2"/>
<dbReference type="InterPro" id="IPR057942">
    <property type="entry name" value="TPR_TNPO3_IPO13_3rd"/>
</dbReference>
<dbReference type="SUPFAM" id="SSF48371">
    <property type="entry name" value="ARM repeat"/>
    <property type="match status" value="1"/>
</dbReference>
<sequence length="952" mass="107439">MADVTEFTAENVEKAVNNFYCNTEVHQEVHRWLTAAQVSPAAWSFCWELLQPGKGVQVQYFGASCLHMKISRYWQEVPEGQTETLRTRLLQQIATSATGPKLILTRLCVALSALAIQLLPEEWPNCVDELIIMFQNDASSLSSTQRCSVLLEVFTVFPEEFFSLSMSNDKRAGVRQELNKSINKILALLSNLISPNSPNEVYEQALKCFGSWVDFGIPMNEAEQIIVQVFQSLNSEHLFDAAVDTLVKVFTQPDAHKYPLTIQKLLPLVLQLQGMLVDAVDKHNMDVCQGLTQIVISVAESHPRLILETVCGDNENRKSDAQKLVGLVLECCSVPGHYPVDEQCSSMTFTFWYILQDTLQDFPVEKYHMLLPIFQPVYLGLIENLLVKVQYPPEEIYTMWTAEEKEQFRCYRQDIGDTMMYAYSILREPLLGYLCNALSTLVRAEKEISVTWELVEAIFFLFASVAESVDIEESIYIPTVLDLLQKIPYSNIKFISTALHMLGSFGEWMSYHPQSLQVAIPLLLQGVANTEAAQAATMALKDITLENLDHIRPFVPQILRACQAALARGHLKSRENVRIMSCIGHALSVMPYGDILEMLDPVLTPQISELEQLTKEPPSGVVKNSILLKLNMMSWLFGSLDTDRDRKGEKLNKEGPKPVFVILQKVAPILQSIVAVWITDTSVIEAVCDMLKRSLQTLMDDFTPLSKDVAQLLIQMYQTVPHIAILDLTKQLILVFHTDCEFQESAKALIQAVCAKTQTLFQREMTAIQSHTDIVESFMLVLAQVIKKSKSAFFDSGTDIPTLFQAGIVGLSLPENHTVKASSIFLCELISNVDVPVVRDIVHAHVHVLLDRIMRAMGGESPRQVMEHISDVLFILCKHYTDLVRLWSQDVVDKEGYPSIRCTRDDKDRFMKSVLKERVSKSKVRQLVKEFSLLCRGLLGTEYGAQMTELVI</sequence>
<evidence type="ECO:0000256" key="2">
    <source>
        <dbReference type="ARBA" id="ARBA00007991"/>
    </source>
</evidence>
<proteinExistence type="inferred from homology"/>
<keyword evidence="8" id="KW-0539">Nucleus</keyword>
<evidence type="ECO:0000259" key="9">
    <source>
        <dbReference type="SMART" id="SM00913"/>
    </source>
</evidence>
<protein>
    <recommendedName>
        <fullName evidence="4">Importin-13</fullName>
    </recommendedName>
</protein>
<reference evidence="10" key="1">
    <citation type="journal article" date="2019" name="bioRxiv">
        <title>The Genome of the Zebra Mussel, Dreissena polymorpha: A Resource for Invasive Species Research.</title>
        <authorList>
            <person name="McCartney M.A."/>
            <person name="Auch B."/>
            <person name="Kono T."/>
            <person name="Mallez S."/>
            <person name="Zhang Y."/>
            <person name="Obille A."/>
            <person name="Becker A."/>
            <person name="Abrahante J.E."/>
            <person name="Garbe J."/>
            <person name="Badalamenti J.P."/>
            <person name="Herman A."/>
            <person name="Mangelson H."/>
            <person name="Liachko I."/>
            <person name="Sullivan S."/>
            <person name="Sone E.D."/>
            <person name="Koren S."/>
            <person name="Silverstein K.A.T."/>
            <person name="Beckman K.B."/>
            <person name="Gohl D.M."/>
        </authorList>
    </citation>
    <scope>NUCLEOTIDE SEQUENCE</scope>
    <source>
        <strain evidence="10">Duluth1</strain>
        <tissue evidence="10">Whole animal</tissue>
    </source>
</reference>
<dbReference type="Gene3D" id="1.25.10.10">
    <property type="entry name" value="Leucine-rich Repeat Variant"/>
    <property type="match status" value="1"/>
</dbReference>
<evidence type="ECO:0000256" key="8">
    <source>
        <dbReference type="ARBA" id="ARBA00023242"/>
    </source>
</evidence>
<dbReference type="GO" id="GO:0006606">
    <property type="term" value="P:protein import into nucleus"/>
    <property type="evidence" value="ECO:0007669"/>
    <property type="project" value="TreeGrafter"/>
</dbReference>
<accession>A0A9D4CBP2</accession>
<dbReference type="InterPro" id="IPR058537">
    <property type="entry name" value="TPR_TNPO3_IPO13_4th"/>
</dbReference>
<dbReference type="OrthoDB" id="2016913at2759"/>
<feature type="domain" description="Importin N-terminal" evidence="9">
    <location>
        <begin position="29"/>
        <end position="95"/>
    </location>
</feature>
<dbReference type="GO" id="GO:0031267">
    <property type="term" value="F:small GTPase binding"/>
    <property type="evidence" value="ECO:0007669"/>
    <property type="project" value="InterPro"/>
</dbReference>
<gene>
    <name evidence="10" type="ORF">DPMN_064101</name>
</gene>
<dbReference type="Pfam" id="PF18806">
    <property type="entry name" value="Importin_rep_3"/>
    <property type="match status" value="1"/>
</dbReference>
<keyword evidence="11" id="KW-1185">Reference proteome</keyword>
<dbReference type="Pfam" id="PF24140">
    <property type="entry name" value="TPR_TNPO3_IPO13_3rd"/>
    <property type="match status" value="1"/>
</dbReference>
<dbReference type="InterPro" id="IPR057941">
    <property type="entry name" value="TPR_TNPO3_IPO13_2nd"/>
</dbReference>
<dbReference type="Pfam" id="PF24139">
    <property type="entry name" value="TPR_TNPO3_IPO13_4th"/>
    <property type="match status" value="1"/>
</dbReference>
<dbReference type="PANTHER" id="PTHR12363:SF33">
    <property type="entry name" value="IMPORTIN-13"/>
    <property type="match status" value="1"/>
</dbReference>
<organism evidence="10 11">
    <name type="scientific">Dreissena polymorpha</name>
    <name type="common">Zebra mussel</name>
    <name type="synonym">Mytilus polymorpha</name>
    <dbReference type="NCBI Taxonomy" id="45954"/>
    <lineage>
        <taxon>Eukaryota</taxon>
        <taxon>Metazoa</taxon>
        <taxon>Spiralia</taxon>
        <taxon>Lophotrochozoa</taxon>
        <taxon>Mollusca</taxon>
        <taxon>Bivalvia</taxon>
        <taxon>Autobranchia</taxon>
        <taxon>Heteroconchia</taxon>
        <taxon>Euheterodonta</taxon>
        <taxon>Imparidentia</taxon>
        <taxon>Neoheterodontei</taxon>
        <taxon>Myida</taxon>
        <taxon>Dreissenoidea</taxon>
        <taxon>Dreissenidae</taxon>
        <taxon>Dreissena</taxon>
    </lineage>
</organism>
<comment type="similarity">
    <text evidence="2">Belongs to the importin beta family.</text>
</comment>
<dbReference type="InterPro" id="IPR040520">
    <property type="entry name" value="Importin_rep_3"/>
</dbReference>
<dbReference type="PANTHER" id="PTHR12363">
    <property type="entry name" value="TRANSPORTIN 3 AND IMPORTIN 13"/>
    <property type="match status" value="1"/>
</dbReference>
<evidence type="ECO:0000256" key="3">
    <source>
        <dbReference type="ARBA" id="ARBA00011422"/>
    </source>
</evidence>
<dbReference type="Pfam" id="PF03810">
    <property type="entry name" value="IBN_N"/>
    <property type="match status" value="1"/>
</dbReference>
<dbReference type="SMART" id="SM00913">
    <property type="entry name" value="IBN_N"/>
    <property type="match status" value="1"/>
</dbReference>
<dbReference type="GO" id="GO:0005634">
    <property type="term" value="C:nucleus"/>
    <property type="evidence" value="ECO:0007669"/>
    <property type="project" value="UniProtKB-SubCell"/>
</dbReference>
<keyword evidence="5" id="KW-0813">Transport</keyword>
<evidence type="ECO:0000256" key="5">
    <source>
        <dbReference type="ARBA" id="ARBA00022448"/>
    </source>
</evidence>
<reference evidence="10" key="2">
    <citation type="submission" date="2020-11" db="EMBL/GenBank/DDBJ databases">
        <authorList>
            <person name="McCartney M.A."/>
            <person name="Auch B."/>
            <person name="Kono T."/>
            <person name="Mallez S."/>
            <person name="Becker A."/>
            <person name="Gohl D.M."/>
            <person name="Silverstein K.A.T."/>
            <person name="Koren S."/>
            <person name="Bechman K.B."/>
            <person name="Herman A."/>
            <person name="Abrahante J.E."/>
            <person name="Garbe J."/>
        </authorList>
    </citation>
    <scope>NUCLEOTIDE SEQUENCE</scope>
    <source>
        <strain evidence="10">Duluth1</strain>
        <tissue evidence="10">Whole animal</tissue>
    </source>
</reference>
<comment type="subunit">
    <text evidence="3">Interacts with UBC9, RAN, RBM8A, eIF-1A and PAX6.</text>
</comment>
<dbReference type="GO" id="GO:0005737">
    <property type="term" value="C:cytoplasm"/>
    <property type="evidence" value="ECO:0007669"/>
    <property type="project" value="TreeGrafter"/>
</dbReference>
<evidence type="ECO:0000313" key="11">
    <source>
        <dbReference type="Proteomes" id="UP000828390"/>
    </source>
</evidence>
<dbReference type="InterPro" id="IPR051345">
    <property type="entry name" value="Importin_beta-like_NTR"/>
</dbReference>
<dbReference type="InterPro" id="IPR040709">
    <property type="entry name" value="Importin_rep_1"/>
</dbReference>
<evidence type="ECO:0000256" key="4">
    <source>
        <dbReference type="ARBA" id="ARBA00016020"/>
    </source>
</evidence>
<keyword evidence="6" id="KW-0677">Repeat</keyword>
<dbReference type="InterPro" id="IPR001494">
    <property type="entry name" value="Importin-beta_N"/>
</dbReference>
<dbReference type="InterPro" id="IPR016024">
    <property type="entry name" value="ARM-type_fold"/>
</dbReference>
<dbReference type="InterPro" id="IPR013598">
    <property type="entry name" value="Exportin-1/Importin-b-like"/>
</dbReference>
<dbReference type="Pfam" id="PF18773">
    <property type="entry name" value="Importin_rep"/>
    <property type="match status" value="1"/>
</dbReference>
<evidence type="ECO:0000256" key="7">
    <source>
        <dbReference type="ARBA" id="ARBA00022927"/>
    </source>
</evidence>
<evidence type="ECO:0000256" key="6">
    <source>
        <dbReference type="ARBA" id="ARBA00022737"/>
    </source>
</evidence>
<dbReference type="Proteomes" id="UP000828390">
    <property type="component" value="Unassembled WGS sequence"/>
</dbReference>
<evidence type="ECO:0000256" key="1">
    <source>
        <dbReference type="ARBA" id="ARBA00004123"/>
    </source>
</evidence>
<comment type="subcellular location">
    <subcellularLocation>
        <location evidence="1">Nucleus</location>
    </subcellularLocation>
</comment>
<comment type="caution">
    <text evidence="10">The sequence shown here is derived from an EMBL/GenBank/DDBJ whole genome shotgun (WGS) entry which is preliminary data.</text>
</comment>
<keyword evidence="7" id="KW-0653">Protein transport</keyword>